<keyword evidence="2" id="KW-1185">Reference proteome</keyword>
<accession>A0A9X1HLN5</accession>
<reference evidence="1" key="1">
    <citation type="submission" date="2021-09" db="EMBL/GenBank/DDBJ databases">
        <title>Fulvivirga sp. isolated from coastal sediment.</title>
        <authorList>
            <person name="Yu H."/>
        </authorList>
    </citation>
    <scope>NUCLEOTIDE SEQUENCE</scope>
    <source>
        <strain evidence="1">1062</strain>
    </source>
</reference>
<comment type="caution">
    <text evidence="1">The sequence shown here is derived from an EMBL/GenBank/DDBJ whole genome shotgun (WGS) entry which is preliminary data.</text>
</comment>
<dbReference type="AlphaFoldDB" id="A0A9X1HLN5"/>
<evidence type="ECO:0000313" key="2">
    <source>
        <dbReference type="Proteomes" id="UP001139409"/>
    </source>
</evidence>
<gene>
    <name evidence="1" type="ORF">LDX50_06160</name>
</gene>
<dbReference type="EMBL" id="JAIXNE010000001">
    <property type="protein sequence ID" value="MCA6074443.1"/>
    <property type="molecule type" value="Genomic_DNA"/>
</dbReference>
<name>A0A9X1HLN5_9BACT</name>
<organism evidence="1 2">
    <name type="scientific">Fulvivirga sedimenti</name>
    <dbReference type="NCBI Taxonomy" id="2879465"/>
    <lineage>
        <taxon>Bacteria</taxon>
        <taxon>Pseudomonadati</taxon>
        <taxon>Bacteroidota</taxon>
        <taxon>Cytophagia</taxon>
        <taxon>Cytophagales</taxon>
        <taxon>Fulvivirgaceae</taxon>
        <taxon>Fulvivirga</taxon>
    </lineage>
</organism>
<dbReference type="RefSeq" id="WP_225697535.1">
    <property type="nucleotide sequence ID" value="NZ_JAIXNE010000001.1"/>
</dbReference>
<sequence length="167" mass="20192">MIQKYFPFDKNYLLEKAQLSLEEELIIHLIEHCKSYYLRVNNPLGIMDDTSLKIMEHQTAYTDRLSEFYRHLCGVYRFKFGDNQLELLFDGTDHIIKYRNDWRTAFISWLDDLCEVPQFIRAVLELTVFYPEDRKADLAANRMKAYIEQYFGIRFYRYRGIVEMKIA</sequence>
<protein>
    <submittedName>
        <fullName evidence="1">Uncharacterized protein</fullName>
    </submittedName>
</protein>
<evidence type="ECO:0000313" key="1">
    <source>
        <dbReference type="EMBL" id="MCA6074443.1"/>
    </source>
</evidence>
<dbReference type="Proteomes" id="UP001139409">
    <property type="component" value="Unassembled WGS sequence"/>
</dbReference>
<proteinExistence type="predicted"/>